<accession>A0A0F7CP27</accession>
<dbReference type="PANTHER" id="PTHR35010:SF2">
    <property type="entry name" value="BLL4672 PROTEIN"/>
    <property type="match status" value="1"/>
</dbReference>
<evidence type="ECO:0000259" key="2">
    <source>
        <dbReference type="PROSITE" id="PS50943"/>
    </source>
</evidence>
<evidence type="ECO:0000313" key="3">
    <source>
        <dbReference type="EMBL" id="AKG43931.1"/>
    </source>
</evidence>
<dbReference type="PROSITE" id="PS50943">
    <property type="entry name" value="HTH_CROC1"/>
    <property type="match status" value="1"/>
</dbReference>
<dbReference type="HOGENOM" id="CLU_057862_1_0_11"/>
<dbReference type="SUPFAM" id="SSF47413">
    <property type="entry name" value="lambda repressor-like DNA-binding domains"/>
    <property type="match status" value="1"/>
</dbReference>
<reference evidence="3" key="1">
    <citation type="submission" date="2019-08" db="EMBL/GenBank/DDBJ databases">
        <title>Complete genome sequence of a mangrove-derived Streptomyces xiamenensis.</title>
        <authorList>
            <person name="Xu J."/>
        </authorList>
    </citation>
    <scope>NUCLEOTIDE SEQUENCE</scope>
    <source>
        <strain evidence="3">318</strain>
    </source>
</reference>
<dbReference type="InterPro" id="IPR041413">
    <property type="entry name" value="MLTR_LBD"/>
</dbReference>
<evidence type="ECO:0000256" key="1">
    <source>
        <dbReference type="SAM" id="MobiDB-lite"/>
    </source>
</evidence>
<dbReference type="InterPro" id="IPR001387">
    <property type="entry name" value="Cro/C1-type_HTH"/>
</dbReference>
<keyword evidence="4" id="KW-1185">Reference proteome</keyword>
<dbReference type="Proteomes" id="UP000034034">
    <property type="component" value="Chromosome"/>
</dbReference>
<dbReference type="GO" id="GO:0003677">
    <property type="term" value="F:DNA binding"/>
    <property type="evidence" value="ECO:0007669"/>
    <property type="project" value="InterPro"/>
</dbReference>
<dbReference type="RefSeq" id="WP_078635470.1">
    <property type="nucleotide sequence ID" value="NZ_CP009922.3"/>
</dbReference>
<dbReference type="KEGG" id="sxi:SXIM_25470"/>
<protein>
    <submittedName>
        <fullName evidence="3">XRE family transcriptional regulator</fullName>
    </submittedName>
</protein>
<dbReference type="PANTHER" id="PTHR35010">
    <property type="entry name" value="BLL4672 PROTEIN-RELATED"/>
    <property type="match status" value="1"/>
</dbReference>
<dbReference type="Pfam" id="PF13560">
    <property type="entry name" value="HTH_31"/>
    <property type="match status" value="1"/>
</dbReference>
<dbReference type="CDD" id="cd00093">
    <property type="entry name" value="HTH_XRE"/>
    <property type="match status" value="1"/>
</dbReference>
<evidence type="ECO:0000313" key="4">
    <source>
        <dbReference type="Proteomes" id="UP000034034"/>
    </source>
</evidence>
<dbReference type="EMBL" id="CP009922">
    <property type="protein sequence ID" value="AKG43931.1"/>
    <property type="molecule type" value="Genomic_DNA"/>
</dbReference>
<feature type="compositionally biased region" description="Low complexity" evidence="1">
    <location>
        <begin position="1"/>
        <end position="24"/>
    </location>
</feature>
<sequence>MTGDRSPSGAPRPSSPSPSDSGSGNHLGDFLRARRAGLGPQDVGMPSYGQRRVPGLRREEVAVLAGVNADYYARLEQGRERHPSAQILDALADALRLDTDAREHLHRLAGTTPGHRFTPPAGEQVGPALRDLIDGYPGAPAFVISHTLDILAANALAQALHSPFGQPDNLARMAFLDPAGRDFYTRWDATAEALAGHLRQAAGPDPDHPRLRALVRELTARSPEFSRLWNAHTVRGKTRAAKHLHHPDVGPLTLTYHAFDVREAPGRQLIIYQAAPGSAAAHALTLLGTLHATSRGTAGGTGSP</sequence>
<gene>
    <name evidence="3" type="ORF">SXIM_25470</name>
</gene>
<name>A0A0F7CP27_9ACTN</name>
<dbReference type="InterPro" id="IPR010982">
    <property type="entry name" value="Lambda_DNA-bd_dom_sf"/>
</dbReference>
<proteinExistence type="predicted"/>
<dbReference type="AlphaFoldDB" id="A0A0F7CP27"/>
<dbReference type="Gene3D" id="3.30.450.180">
    <property type="match status" value="1"/>
</dbReference>
<organism evidence="3 4">
    <name type="scientific">Streptomyces xiamenensis</name>
    <dbReference type="NCBI Taxonomy" id="408015"/>
    <lineage>
        <taxon>Bacteria</taxon>
        <taxon>Bacillati</taxon>
        <taxon>Actinomycetota</taxon>
        <taxon>Actinomycetes</taxon>
        <taxon>Kitasatosporales</taxon>
        <taxon>Streptomycetaceae</taxon>
        <taxon>Streptomyces</taxon>
    </lineage>
</organism>
<dbReference type="PATRIC" id="fig|408015.6.peg.2587"/>
<feature type="domain" description="HTH cro/C1-type" evidence="2">
    <location>
        <begin position="55"/>
        <end position="102"/>
    </location>
</feature>
<dbReference type="SMART" id="SM00530">
    <property type="entry name" value="HTH_XRE"/>
    <property type="match status" value="1"/>
</dbReference>
<dbReference type="Pfam" id="PF17765">
    <property type="entry name" value="MLTR_LBD"/>
    <property type="match status" value="1"/>
</dbReference>
<feature type="region of interest" description="Disordered" evidence="1">
    <location>
        <begin position="1"/>
        <end position="29"/>
    </location>
</feature>
<dbReference type="STRING" id="408015.SXIM_25470"/>
<dbReference type="Gene3D" id="1.10.260.40">
    <property type="entry name" value="lambda repressor-like DNA-binding domains"/>
    <property type="match status" value="1"/>
</dbReference>